<reference evidence="4" key="1">
    <citation type="journal article" date="2014" name="Int. J. Syst. Evol. Microbiol.">
        <title>Complete genome sequence of Corynebacterium casei LMG S-19264T (=DSM 44701T), isolated from a smear-ripened cheese.</title>
        <authorList>
            <consortium name="US DOE Joint Genome Institute (JGI-PGF)"/>
            <person name="Walter F."/>
            <person name="Albersmeier A."/>
            <person name="Kalinowski J."/>
            <person name="Ruckert C."/>
        </authorList>
    </citation>
    <scope>NUCLEOTIDE SEQUENCE</scope>
    <source>
        <strain evidence="4">KCTC 32182</strain>
    </source>
</reference>
<protein>
    <recommendedName>
        <fullName evidence="3">FimV N-terminal domain-containing protein</fullName>
    </recommendedName>
</protein>
<proteinExistence type="predicted"/>
<dbReference type="Gene3D" id="3.10.350.10">
    <property type="entry name" value="LysM domain"/>
    <property type="match status" value="1"/>
</dbReference>
<feature type="compositionally biased region" description="Low complexity" evidence="1">
    <location>
        <begin position="296"/>
        <end position="329"/>
    </location>
</feature>
<keyword evidence="2" id="KW-1133">Transmembrane helix</keyword>
<dbReference type="Pfam" id="PF25800">
    <property type="entry name" value="FimV_N"/>
    <property type="match status" value="1"/>
</dbReference>
<evidence type="ECO:0000256" key="1">
    <source>
        <dbReference type="SAM" id="MobiDB-lite"/>
    </source>
</evidence>
<sequence>MSKRANTIRTFLAAGMVALSLPAWAGLGRVSVLSRLGEPFRAEIALTGISSADLDGARVGLADAATFRDMNVDLTPDVSALQFSLRKTRDGAMIHIASRRAISEPYLRFVVSARLASGTEHREYTVLLDPAGYAVPGIGQITQDMPDYSDTDQASRYTRRPANAARKSAAAARSAGRGPGPHTAKGVAASAASAARDVTAQPGDSLRTLALRVKPARATLAQTMAAIFAANPSAFVNGDANALKPGSTLRIPPVAEMLALSPENAERRLNAGAEKPKIDPSSPHAAEGAPKPAGSPPAREAAPANPAHEASQPNAAEPAHAGAEASAGAAQIEALRDEVAKRDASLGAAQLQIRALERRLGSMQKQASAAAASAALAEKGAGGWRRYWPLVASGAAGFLALAGFAVLLLRRRKKDGAGKSESSAPDAPPGAPVAGPAMAGSAAAPAAGADVDPLAEAEVYLSYGRDTQAEEILRAALAKDPSRHDVRMKLLEIYHQNHDTPLFALHAREIQKAFEGQGPLWGRVVVMGKAIDPDNPLYGSAEAMPLDELEARLMTEEEVPAAAVTAAPPAAGDALDFDLDVGLAEGDTPAADAPAKDGNLLDFDFSMETPEPVSDAGEPPAVAATAAAAADEPSRDDDPFAGLYAQNETVAATEPAGEDAIPATSLENDPQAAKLDLARVYMDMGDNEGAREVLTEMLPEATSLMKTEVEALLERIGQ</sequence>
<dbReference type="InterPro" id="IPR020011">
    <property type="entry name" value="FimV_C"/>
</dbReference>
<evidence type="ECO:0000259" key="3">
    <source>
        <dbReference type="Pfam" id="PF25800"/>
    </source>
</evidence>
<dbReference type="InterPro" id="IPR057840">
    <property type="entry name" value="FimV_N"/>
</dbReference>
<dbReference type="Gene3D" id="1.20.58.2200">
    <property type="match status" value="1"/>
</dbReference>
<feature type="region of interest" description="Disordered" evidence="1">
    <location>
        <begin position="142"/>
        <end position="190"/>
    </location>
</feature>
<evidence type="ECO:0000313" key="4">
    <source>
        <dbReference type="EMBL" id="GGY06797.1"/>
    </source>
</evidence>
<accession>A0A918NYW2</accession>
<dbReference type="EMBL" id="BMYX01000002">
    <property type="protein sequence ID" value="GGY06797.1"/>
    <property type="molecule type" value="Genomic_DNA"/>
</dbReference>
<feature type="region of interest" description="Disordered" evidence="1">
    <location>
        <begin position="416"/>
        <end position="439"/>
    </location>
</feature>
<keyword evidence="5" id="KW-1185">Reference proteome</keyword>
<organism evidence="4 5">
    <name type="scientific">Paludibacterium paludis</name>
    <dbReference type="NCBI Taxonomy" id="1225769"/>
    <lineage>
        <taxon>Bacteria</taxon>
        <taxon>Pseudomonadati</taxon>
        <taxon>Pseudomonadota</taxon>
        <taxon>Betaproteobacteria</taxon>
        <taxon>Neisseriales</taxon>
        <taxon>Chromobacteriaceae</taxon>
        <taxon>Paludibacterium</taxon>
    </lineage>
</organism>
<feature type="transmembrane region" description="Helical" evidence="2">
    <location>
        <begin position="387"/>
        <end position="409"/>
    </location>
</feature>
<gene>
    <name evidence="4" type="ORF">GCM10011289_06690</name>
</gene>
<feature type="compositionally biased region" description="Low complexity" evidence="1">
    <location>
        <begin position="160"/>
        <end position="176"/>
    </location>
</feature>
<feature type="region of interest" description="Disordered" evidence="1">
    <location>
        <begin position="273"/>
        <end position="329"/>
    </location>
</feature>
<dbReference type="Proteomes" id="UP000645257">
    <property type="component" value="Unassembled WGS sequence"/>
</dbReference>
<comment type="caution">
    <text evidence="4">The sequence shown here is derived from an EMBL/GenBank/DDBJ whole genome shotgun (WGS) entry which is preliminary data.</text>
</comment>
<dbReference type="AlphaFoldDB" id="A0A918NYW2"/>
<evidence type="ECO:0000256" key="2">
    <source>
        <dbReference type="SAM" id="Phobius"/>
    </source>
</evidence>
<dbReference type="RefSeq" id="WP_189531183.1">
    <property type="nucleotide sequence ID" value="NZ_BMYX01000002.1"/>
</dbReference>
<dbReference type="InterPro" id="IPR038440">
    <property type="entry name" value="FimV_C_sf"/>
</dbReference>
<keyword evidence="2" id="KW-0472">Membrane</keyword>
<dbReference type="InterPro" id="IPR020012">
    <property type="entry name" value="LysM_FimV"/>
</dbReference>
<keyword evidence="2" id="KW-0812">Transmembrane</keyword>
<dbReference type="InterPro" id="IPR036779">
    <property type="entry name" value="LysM_dom_sf"/>
</dbReference>
<reference evidence="4" key="2">
    <citation type="submission" date="2020-09" db="EMBL/GenBank/DDBJ databases">
        <authorList>
            <person name="Sun Q."/>
            <person name="Kim S."/>
        </authorList>
    </citation>
    <scope>NUCLEOTIDE SEQUENCE</scope>
    <source>
        <strain evidence="4">KCTC 32182</strain>
    </source>
</reference>
<dbReference type="NCBIfam" id="TIGR03505">
    <property type="entry name" value="FimV_core"/>
    <property type="match status" value="1"/>
</dbReference>
<evidence type="ECO:0000313" key="5">
    <source>
        <dbReference type="Proteomes" id="UP000645257"/>
    </source>
</evidence>
<dbReference type="NCBIfam" id="TIGR03504">
    <property type="entry name" value="FimV_Cterm"/>
    <property type="match status" value="1"/>
</dbReference>
<name>A0A918NYW2_9NEIS</name>
<feature type="domain" description="FimV N-terminal" evidence="3">
    <location>
        <begin position="25"/>
        <end position="130"/>
    </location>
</feature>